<feature type="region of interest" description="Disordered" evidence="1">
    <location>
        <begin position="84"/>
        <end position="211"/>
    </location>
</feature>
<feature type="compositionally biased region" description="Low complexity" evidence="1">
    <location>
        <begin position="594"/>
        <end position="609"/>
    </location>
</feature>
<feature type="region of interest" description="Disordered" evidence="1">
    <location>
        <begin position="323"/>
        <end position="359"/>
    </location>
</feature>
<accession>A0ABR1T5I9</accession>
<organism evidence="2 3">
    <name type="scientific">Apiospora phragmitis</name>
    <dbReference type="NCBI Taxonomy" id="2905665"/>
    <lineage>
        <taxon>Eukaryota</taxon>
        <taxon>Fungi</taxon>
        <taxon>Dikarya</taxon>
        <taxon>Ascomycota</taxon>
        <taxon>Pezizomycotina</taxon>
        <taxon>Sordariomycetes</taxon>
        <taxon>Xylariomycetidae</taxon>
        <taxon>Amphisphaeriales</taxon>
        <taxon>Apiosporaceae</taxon>
        <taxon>Apiospora</taxon>
    </lineage>
</organism>
<feature type="compositionally biased region" description="Basic residues" evidence="1">
    <location>
        <begin position="334"/>
        <end position="344"/>
    </location>
</feature>
<feature type="compositionally biased region" description="Low complexity" evidence="1">
    <location>
        <begin position="703"/>
        <end position="731"/>
    </location>
</feature>
<feature type="compositionally biased region" description="Low complexity" evidence="1">
    <location>
        <begin position="559"/>
        <end position="571"/>
    </location>
</feature>
<keyword evidence="3" id="KW-1185">Reference proteome</keyword>
<name>A0ABR1T5I9_9PEZI</name>
<evidence type="ECO:0008006" key="4">
    <source>
        <dbReference type="Google" id="ProtNLM"/>
    </source>
</evidence>
<feature type="compositionally biased region" description="Basic and acidic residues" evidence="1">
    <location>
        <begin position="345"/>
        <end position="359"/>
    </location>
</feature>
<dbReference type="Proteomes" id="UP001480595">
    <property type="component" value="Unassembled WGS sequence"/>
</dbReference>
<feature type="compositionally biased region" description="Basic and acidic residues" evidence="1">
    <location>
        <begin position="476"/>
        <end position="556"/>
    </location>
</feature>
<proteinExistence type="predicted"/>
<comment type="caution">
    <text evidence="2">The sequence shown here is derived from an EMBL/GenBank/DDBJ whole genome shotgun (WGS) entry which is preliminary data.</text>
</comment>
<evidence type="ECO:0000313" key="2">
    <source>
        <dbReference type="EMBL" id="KAK8041149.1"/>
    </source>
</evidence>
<feature type="compositionally biased region" description="Low complexity" evidence="1">
    <location>
        <begin position="94"/>
        <end position="108"/>
    </location>
</feature>
<dbReference type="PANTHER" id="PTHR28298">
    <property type="entry name" value="EISOSOME PROTEIN 1"/>
    <property type="match status" value="1"/>
</dbReference>
<feature type="compositionally biased region" description="Low complexity" evidence="1">
    <location>
        <begin position="182"/>
        <end position="203"/>
    </location>
</feature>
<feature type="compositionally biased region" description="Basic residues" evidence="1">
    <location>
        <begin position="654"/>
        <end position="663"/>
    </location>
</feature>
<reference evidence="2 3" key="1">
    <citation type="submission" date="2023-01" db="EMBL/GenBank/DDBJ databases">
        <title>Analysis of 21 Apiospora genomes using comparative genomics revels a genus with tremendous synthesis potential of carbohydrate active enzymes and secondary metabolites.</title>
        <authorList>
            <person name="Sorensen T."/>
        </authorList>
    </citation>
    <scope>NUCLEOTIDE SEQUENCE [LARGE SCALE GENOMIC DNA]</scope>
    <source>
        <strain evidence="2 3">CBS 135458</strain>
    </source>
</reference>
<dbReference type="EMBL" id="JAQQWL010000015">
    <property type="protein sequence ID" value="KAK8041149.1"/>
    <property type="molecule type" value="Genomic_DNA"/>
</dbReference>
<feature type="compositionally biased region" description="Polar residues" evidence="1">
    <location>
        <begin position="732"/>
        <end position="742"/>
    </location>
</feature>
<dbReference type="InterPro" id="IPR024527">
    <property type="entry name" value="Eisosome1"/>
</dbReference>
<feature type="compositionally biased region" description="Basic and acidic residues" evidence="1">
    <location>
        <begin position="1"/>
        <end position="10"/>
    </location>
</feature>
<dbReference type="PANTHER" id="PTHR28298:SF1">
    <property type="entry name" value="EISOSOME PROTEIN 1"/>
    <property type="match status" value="1"/>
</dbReference>
<gene>
    <name evidence="2" type="ORF">PG994_014156</name>
</gene>
<evidence type="ECO:0000256" key="1">
    <source>
        <dbReference type="SAM" id="MobiDB-lite"/>
    </source>
</evidence>
<feature type="compositionally biased region" description="Basic and acidic residues" evidence="1">
    <location>
        <begin position="789"/>
        <end position="799"/>
    </location>
</feature>
<feature type="region of interest" description="Disordered" evidence="1">
    <location>
        <begin position="1"/>
        <end position="20"/>
    </location>
</feature>
<feature type="region of interest" description="Disordered" evidence="1">
    <location>
        <begin position="476"/>
        <end position="799"/>
    </location>
</feature>
<feature type="compositionally biased region" description="Basic and acidic residues" evidence="1">
    <location>
        <begin position="572"/>
        <end position="585"/>
    </location>
</feature>
<evidence type="ECO:0000313" key="3">
    <source>
        <dbReference type="Proteomes" id="UP001480595"/>
    </source>
</evidence>
<feature type="compositionally biased region" description="Polar residues" evidence="1">
    <location>
        <begin position="693"/>
        <end position="702"/>
    </location>
</feature>
<feature type="region of interest" description="Disordered" evidence="1">
    <location>
        <begin position="408"/>
        <end position="440"/>
    </location>
</feature>
<sequence length="799" mass="87173">MQVQQPHDDTSTIPAGHHGRLVYAQPRDLPSYPSIGLAPNGSAASAAASLGWQSKKSPEIWTPDKSASASAAAVLAKDHKMATAWAPKPSDHGAQAAMLAHKAAARSAENGKPSSTDHGHTAATSAFNADRASRRNPHAAVPIERQRSLVAAKGAMATPTSRRSRANTLPSQKQPESYPDESNAAANALKAATAAHKSKASTLPKDNAGASPFVHMNRQMFTSKPPVQPVVDEQRREDVLHASALAMAKKMFDQQQKVIDQTKKAQAQRGAVPHSRRRRSSSLSDDDQAPPMQFNSLQDAAYKAAQERLAKLEIDMQSRNYKEYYGQGQSPRKSSMKGKLTRRRSSSEGDINHDRERSQQIRRQMSIFNSKVSQVDQRKRQHDRDALLAAAQRNVSARLKGMDDKIAKETGMMPPSTKNSWDSKAHAAAQMSSDNRLSKHGKIDLGAGKYMEQEDIDAIAASRVRPVIDEINERAEAEHARLTEQKLEEERQKEERELERQREQEVTDINKKLKEQENFEASERRKEEKAEAKAKKEEEKAARAEQKRLAKEEKRKSGAVAVAAPAEAAAAAHEDEILPIERVELNDAGQPVRVPASAPAAVTTPESPEFPTEAAATTGADHDIDMPDASAIRKHRTKSSGAIGDKSPTIRVRSWFKSHFHRPSKSDVEENNTAKPKDKGKRQFIGGAALTGFGSSSQNGSTASVNNARSSNSVHAVAMAGRQSSQQQQQQPDALSSYTGITRSRRPSSDDEYFHDVAPVISSSSAHGAGGLNPPRPLGDPASRKSHSPNRDSRFHEII</sequence>
<feature type="region of interest" description="Disordered" evidence="1">
    <location>
        <begin position="256"/>
        <end position="293"/>
    </location>
</feature>
<protein>
    <recommendedName>
        <fullName evidence="4">Eisosome protein 1</fullName>
    </recommendedName>
</protein>
<dbReference type="GeneID" id="92098628"/>
<dbReference type="RefSeq" id="XP_066708694.1">
    <property type="nucleotide sequence ID" value="XM_066865565.1"/>
</dbReference>
<feature type="compositionally biased region" description="Polar residues" evidence="1">
    <location>
        <begin position="158"/>
        <end position="175"/>
    </location>
</feature>
<dbReference type="Pfam" id="PF12757">
    <property type="entry name" value="Eisosome1"/>
    <property type="match status" value="1"/>
</dbReference>